<keyword evidence="2" id="KW-1185">Reference proteome</keyword>
<evidence type="ECO:0000313" key="2">
    <source>
        <dbReference type="Proteomes" id="UP000432015"/>
    </source>
</evidence>
<keyword evidence="1" id="KW-0560">Oxidoreductase</keyword>
<dbReference type="InterPro" id="IPR008775">
    <property type="entry name" value="Phytyl_CoA_dOase-like"/>
</dbReference>
<organism evidence="1 2">
    <name type="scientific">Actinomadura litoris</name>
    <dbReference type="NCBI Taxonomy" id="2678616"/>
    <lineage>
        <taxon>Bacteria</taxon>
        <taxon>Bacillati</taxon>
        <taxon>Actinomycetota</taxon>
        <taxon>Actinomycetes</taxon>
        <taxon>Streptosporangiales</taxon>
        <taxon>Thermomonosporaceae</taxon>
        <taxon>Actinomadura</taxon>
    </lineage>
</organism>
<comment type="caution">
    <text evidence="1">The sequence shown here is derived from an EMBL/GenBank/DDBJ whole genome shotgun (WGS) entry which is preliminary data.</text>
</comment>
<gene>
    <name evidence="1" type="ORF">GNZ18_09325</name>
</gene>
<dbReference type="Proteomes" id="UP000432015">
    <property type="component" value="Unassembled WGS sequence"/>
</dbReference>
<dbReference type="PANTHER" id="PTHR20883">
    <property type="entry name" value="PHYTANOYL-COA DIOXYGENASE DOMAIN CONTAINING 1"/>
    <property type="match status" value="1"/>
</dbReference>
<accession>A0A7K1KXW8</accession>
<dbReference type="PANTHER" id="PTHR20883:SF48">
    <property type="entry name" value="ECTOINE DIOXYGENASE"/>
    <property type="match status" value="1"/>
</dbReference>
<proteinExistence type="predicted"/>
<evidence type="ECO:0000313" key="1">
    <source>
        <dbReference type="EMBL" id="MUN36796.1"/>
    </source>
</evidence>
<dbReference type="GO" id="GO:0005506">
    <property type="term" value="F:iron ion binding"/>
    <property type="evidence" value="ECO:0007669"/>
    <property type="project" value="UniProtKB-ARBA"/>
</dbReference>
<reference evidence="1 2" key="1">
    <citation type="submission" date="2019-11" db="EMBL/GenBank/DDBJ databases">
        <authorList>
            <person name="Cao P."/>
        </authorList>
    </citation>
    <scope>NUCLEOTIDE SEQUENCE [LARGE SCALE GENOMIC DNA]</scope>
    <source>
        <strain evidence="1 2">NEAU-AAG5</strain>
    </source>
</reference>
<dbReference type="EMBL" id="WOFH01000003">
    <property type="protein sequence ID" value="MUN36796.1"/>
    <property type="molecule type" value="Genomic_DNA"/>
</dbReference>
<dbReference type="SUPFAM" id="SSF51197">
    <property type="entry name" value="Clavaminate synthase-like"/>
    <property type="match status" value="1"/>
</dbReference>
<sequence>MTSRTSFAPERPFPLEAAQIDRFTRLGYLVLPAFLPGDLVERLKPEADRWVDEGLRDRSIQSCVDPGAQGPPPVMEIELAAHGELVGHPPLMDVLAQLMGPEFVFHHMHSHRQDPGLPGKSWHHDYEQNPQAERTHTMIHTLHYLDGIDAGTAPLAVLPGSQYEVAAKNARAAHGTAELPGEVVIDRLPPGSTVVLHSALFHARRPNPRQGDQPRYLVDGSYCQVGRRWPPVKPFWRHMLRRGRDLRLDRGRRPELFAERHFEEYVRPV</sequence>
<dbReference type="AlphaFoldDB" id="A0A7K1KXW8"/>
<keyword evidence="1" id="KW-0223">Dioxygenase</keyword>
<protein>
    <submittedName>
        <fullName evidence="1">Phytanoyl-CoA dioxygenase</fullName>
    </submittedName>
</protein>
<dbReference type="Pfam" id="PF05721">
    <property type="entry name" value="PhyH"/>
    <property type="match status" value="1"/>
</dbReference>
<dbReference type="GO" id="GO:0016706">
    <property type="term" value="F:2-oxoglutarate-dependent dioxygenase activity"/>
    <property type="evidence" value="ECO:0007669"/>
    <property type="project" value="UniProtKB-ARBA"/>
</dbReference>
<name>A0A7K1KXW8_9ACTN</name>
<dbReference type="Gene3D" id="2.60.120.620">
    <property type="entry name" value="q2cbj1_9rhob like domain"/>
    <property type="match status" value="1"/>
</dbReference>
<dbReference type="RefSeq" id="WP_156215852.1">
    <property type="nucleotide sequence ID" value="NZ_WOFH01000003.1"/>
</dbReference>